<reference evidence="1" key="1">
    <citation type="submission" date="2021-06" db="EMBL/GenBank/DDBJ databases">
        <authorList>
            <person name="Kallberg Y."/>
            <person name="Tangrot J."/>
            <person name="Rosling A."/>
        </authorList>
    </citation>
    <scope>NUCLEOTIDE SEQUENCE</scope>
    <source>
        <strain evidence="1">28 12/20/2015</strain>
    </source>
</reference>
<dbReference type="EMBL" id="CAJVPW010000030">
    <property type="protein sequence ID" value="CAG8440140.1"/>
    <property type="molecule type" value="Genomic_DNA"/>
</dbReference>
<keyword evidence="2" id="KW-1185">Reference proteome</keyword>
<organism evidence="1 2">
    <name type="scientific">Cetraspora pellucida</name>
    <dbReference type="NCBI Taxonomy" id="1433469"/>
    <lineage>
        <taxon>Eukaryota</taxon>
        <taxon>Fungi</taxon>
        <taxon>Fungi incertae sedis</taxon>
        <taxon>Mucoromycota</taxon>
        <taxon>Glomeromycotina</taxon>
        <taxon>Glomeromycetes</taxon>
        <taxon>Diversisporales</taxon>
        <taxon>Gigasporaceae</taxon>
        <taxon>Cetraspora</taxon>
    </lineage>
</organism>
<evidence type="ECO:0000313" key="1">
    <source>
        <dbReference type="EMBL" id="CAG8440140.1"/>
    </source>
</evidence>
<comment type="caution">
    <text evidence="1">The sequence shown here is derived from an EMBL/GenBank/DDBJ whole genome shotgun (WGS) entry which is preliminary data.</text>
</comment>
<name>A0ACA9JWK0_9GLOM</name>
<evidence type="ECO:0000313" key="2">
    <source>
        <dbReference type="Proteomes" id="UP000789366"/>
    </source>
</evidence>
<protein>
    <submittedName>
        <fullName evidence="1">5901_t:CDS:1</fullName>
    </submittedName>
</protein>
<accession>A0ACA9JWK0</accession>
<proteinExistence type="predicted"/>
<dbReference type="Proteomes" id="UP000789366">
    <property type="component" value="Unassembled WGS sequence"/>
</dbReference>
<gene>
    <name evidence="1" type="ORF">SPELUC_LOCUS111</name>
</gene>
<sequence>MDKFNASELKKEPQEETTEINDVVTIVDNLSAIAINLIIQKLKDNIKEYIYIIDQPTVTENLLTNKGIIEIVIDKF</sequence>